<name>A0ABV1JSI0_9PSEU</name>
<evidence type="ECO:0000313" key="5">
    <source>
        <dbReference type="Proteomes" id="UP001464923"/>
    </source>
</evidence>
<feature type="compositionally biased region" description="Pro residues" evidence="1">
    <location>
        <begin position="1168"/>
        <end position="1195"/>
    </location>
</feature>
<accession>A0ABV1JSI0</accession>
<comment type="caution">
    <text evidence="4">The sequence shown here is derived from an EMBL/GenBank/DDBJ whole genome shotgun (WGS) entry which is preliminary data.</text>
</comment>
<protein>
    <submittedName>
        <fullName evidence="4">PglY protein</fullName>
    </submittedName>
</protein>
<dbReference type="Proteomes" id="UP001464923">
    <property type="component" value="Unassembled WGS sequence"/>
</dbReference>
<organism evidence="4 5">
    <name type="scientific">Pseudonocardia tropica</name>
    <dbReference type="NCBI Taxonomy" id="681289"/>
    <lineage>
        <taxon>Bacteria</taxon>
        <taxon>Bacillati</taxon>
        <taxon>Actinomycetota</taxon>
        <taxon>Actinomycetes</taxon>
        <taxon>Pseudonocardiales</taxon>
        <taxon>Pseudonocardiaceae</taxon>
        <taxon>Pseudonocardia</taxon>
    </lineage>
</organism>
<feature type="domain" description="ATPase PglY C-terminal" evidence="3">
    <location>
        <begin position="989"/>
        <end position="1167"/>
    </location>
</feature>
<dbReference type="RefSeq" id="WP_345652405.1">
    <property type="nucleotide sequence ID" value="NZ_BAABLY010000082.1"/>
</dbReference>
<dbReference type="InterPro" id="IPR058748">
    <property type="entry name" value="PglY_5th"/>
</dbReference>
<evidence type="ECO:0000259" key="2">
    <source>
        <dbReference type="Pfam" id="PF26381"/>
    </source>
</evidence>
<evidence type="ECO:0000259" key="3">
    <source>
        <dbReference type="Pfam" id="PF26382"/>
    </source>
</evidence>
<feature type="domain" description="ATPase PglY 5th" evidence="2">
    <location>
        <begin position="847"/>
        <end position="946"/>
    </location>
</feature>
<reference evidence="4 5" key="1">
    <citation type="submission" date="2024-03" db="EMBL/GenBank/DDBJ databases">
        <title>Draft genome sequence of Pseudonocardia tropica JCM 19149.</title>
        <authorList>
            <person name="Butdee W."/>
            <person name="Duangmal K."/>
        </authorList>
    </citation>
    <scope>NUCLEOTIDE SEQUENCE [LARGE SCALE GENOMIC DNA]</scope>
    <source>
        <strain evidence="4 5">JCM 19149</strain>
    </source>
</reference>
<dbReference type="EMBL" id="JBEDNP010000004">
    <property type="protein sequence ID" value="MEQ3538897.1"/>
    <property type="molecule type" value="Genomic_DNA"/>
</dbReference>
<dbReference type="Pfam" id="PF26382">
    <property type="entry name" value="BREX_PglY_6th"/>
    <property type="match status" value="1"/>
</dbReference>
<sequence length="1247" mass="134732">MTDTYLRDVLDLPESVHAGDYKIELTGGFTAQQTADRVREYVVTPQLATAFGDALDLVRSGVRTGNSYAAYLHGSFGSGKSHFLTVLHAVLNGDSAARDKPSLQPVIAPHDGWLRDKRFLMVPYHLIGAADLDSALLGGYVATVAERHPDAPPPAVYRSDAMLDDARTLRSNLGDDAFIGLLGAPGTSAADDDGLDVIGEADGGGWDAAALDAAFAAPQGDQRRRALESALLAGPLSAYARGTRGDRDAYLPLDDGLSVITDHAKSLGYDGVVLFLDELILWLQAHMTNREFVDTQVSKLVKLIESGVAHRAVPIISFISRQRDLSQLVGEDVTGADVKNLETQVSYLAERFSVVSLEDSNLPAIVRERVLKPRAGKEHLLDEAFASIESSRPGDRDVLLDATGVTEASWDDFKQVYPLSPALLNVLVVLAGALQRERTGLKLLQEMLHRRRGDMKLGQLIPLGDLWDVLTDGTGAAFSSTLRKEADAGKRFHDRVRAHLLGIYGSDTDPRYVAADRFVKTMLLASLARDVPALTRLTGARLAALNLGSIRSRTAEPGQLVVTRLRELQAEFGELRSEGDKDPVFALHLSDLDLDPILDSVGEQDNAGARRIWVKNRLWSALGVPDQQAFVSERDHVWRGTRRTVEFVFGNVRDATELSEAQFRPGTDGRVRFVFDYPFDESGRFPSDDVQRVENLRRGGIQEATLVWIPHFLTEQRTTQLGRLIKISWLLESNRLDEFAAHLSGDDRIRVRVQLQAQRDNLTSQLSAALDQAYGIARADTTSVRIDLDDGVVSTLSLLPGHQPRLAGGAPLAQNVETLADGLFATLYPRHPDFDPAGKRKALTLGELRTVHRWITEAMSTGDRRTEVASKDLQLVRRVVHGLGLGEVADGPLYLHVEWKQRIEQHAASLGVTGDYPVDAMRGWIAELAGPGLERPVANLVVATYALLADRAWIRHGAPADAPDLDRMGAGDALRAQELPDPAEFALARDRAATLFGVTVPEPLFARNVALLATRVQEQVARSERGTVEVWEALVRHTDDLGVPRDAPRITTARAAADLLATLSATAGATALVRALANAGAPDVSDQTLGAAIASASAVRDGLAAVQWPLLGSALGLQQHPTVGERAQQLATRLRSAVGAEEFTTALAPVLREASNDVVAIIAAATPRPPVVPDPVGPGPVVPRPGPADPVPPPTGGGTPQPGRDSGRRELTAAGLDALLTDLRAEIGAHPRRRYEVIWRVVEEGSA</sequence>
<feature type="region of interest" description="Disordered" evidence="1">
    <location>
        <begin position="1168"/>
        <end position="1213"/>
    </location>
</feature>
<evidence type="ECO:0000256" key="1">
    <source>
        <dbReference type="SAM" id="MobiDB-lite"/>
    </source>
</evidence>
<gene>
    <name evidence="4" type="ORF">WHI96_08700</name>
</gene>
<dbReference type="InterPro" id="IPR058747">
    <property type="entry name" value="PglY_C"/>
</dbReference>
<keyword evidence="5" id="KW-1185">Reference proteome</keyword>
<evidence type="ECO:0000313" key="4">
    <source>
        <dbReference type="EMBL" id="MEQ3538897.1"/>
    </source>
</evidence>
<proteinExistence type="predicted"/>
<dbReference type="Pfam" id="PF26381">
    <property type="entry name" value="BREX_PglY_5th"/>
    <property type="match status" value="1"/>
</dbReference>